<protein>
    <submittedName>
        <fullName evidence="2">Uncharacterized protein</fullName>
    </submittedName>
</protein>
<dbReference type="EMBL" id="BMAT01010809">
    <property type="protein sequence ID" value="GFR61170.1"/>
    <property type="molecule type" value="Genomic_DNA"/>
</dbReference>
<keyword evidence="1" id="KW-1133">Transmembrane helix</keyword>
<name>A0AAV4EKN2_9GAST</name>
<keyword evidence="3" id="KW-1185">Reference proteome</keyword>
<gene>
    <name evidence="2" type="ORF">ElyMa_005427100</name>
</gene>
<feature type="transmembrane region" description="Helical" evidence="1">
    <location>
        <begin position="89"/>
        <end position="119"/>
    </location>
</feature>
<keyword evidence="1" id="KW-0472">Membrane</keyword>
<organism evidence="2 3">
    <name type="scientific">Elysia marginata</name>
    <dbReference type="NCBI Taxonomy" id="1093978"/>
    <lineage>
        <taxon>Eukaryota</taxon>
        <taxon>Metazoa</taxon>
        <taxon>Spiralia</taxon>
        <taxon>Lophotrochozoa</taxon>
        <taxon>Mollusca</taxon>
        <taxon>Gastropoda</taxon>
        <taxon>Heterobranchia</taxon>
        <taxon>Euthyneura</taxon>
        <taxon>Panpulmonata</taxon>
        <taxon>Sacoglossa</taxon>
        <taxon>Placobranchoidea</taxon>
        <taxon>Plakobranchidae</taxon>
        <taxon>Elysia</taxon>
    </lineage>
</organism>
<accession>A0AAV4EKN2</accession>
<feature type="transmembrane region" description="Helical" evidence="1">
    <location>
        <begin position="168"/>
        <end position="186"/>
    </location>
</feature>
<sequence>MSLTSSSDTCLNFDRNLPAKDGCWTSPLDPIRFSLILQTFKVKKFRKDDGPWSCVVDGLPDIFPNNSSVTRKSSLHEPAENNLLSEIKVAAAVVVVVEVVVSVIVGVGAVVVVVIVVVVEVVVVAVIVMVVVMVMIVVVVAFSLFFVFPSFKYPYSLVPLLLNPHNLVTLFPFLKFISTSLVTFVTL</sequence>
<feature type="transmembrane region" description="Helical" evidence="1">
    <location>
        <begin position="126"/>
        <end position="148"/>
    </location>
</feature>
<dbReference type="Proteomes" id="UP000762676">
    <property type="component" value="Unassembled WGS sequence"/>
</dbReference>
<comment type="caution">
    <text evidence="2">The sequence shown here is derived from an EMBL/GenBank/DDBJ whole genome shotgun (WGS) entry which is preliminary data.</text>
</comment>
<dbReference type="AlphaFoldDB" id="A0AAV4EKN2"/>
<evidence type="ECO:0000313" key="3">
    <source>
        <dbReference type="Proteomes" id="UP000762676"/>
    </source>
</evidence>
<proteinExistence type="predicted"/>
<evidence type="ECO:0000313" key="2">
    <source>
        <dbReference type="EMBL" id="GFR61170.1"/>
    </source>
</evidence>
<evidence type="ECO:0000256" key="1">
    <source>
        <dbReference type="SAM" id="Phobius"/>
    </source>
</evidence>
<keyword evidence="1" id="KW-0812">Transmembrane</keyword>
<reference evidence="2 3" key="1">
    <citation type="journal article" date="2021" name="Elife">
        <title>Chloroplast acquisition without the gene transfer in kleptoplastic sea slugs, Plakobranchus ocellatus.</title>
        <authorList>
            <person name="Maeda T."/>
            <person name="Takahashi S."/>
            <person name="Yoshida T."/>
            <person name="Shimamura S."/>
            <person name="Takaki Y."/>
            <person name="Nagai Y."/>
            <person name="Toyoda A."/>
            <person name="Suzuki Y."/>
            <person name="Arimoto A."/>
            <person name="Ishii H."/>
            <person name="Satoh N."/>
            <person name="Nishiyama T."/>
            <person name="Hasebe M."/>
            <person name="Maruyama T."/>
            <person name="Minagawa J."/>
            <person name="Obokata J."/>
            <person name="Shigenobu S."/>
        </authorList>
    </citation>
    <scope>NUCLEOTIDE SEQUENCE [LARGE SCALE GENOMIC DNA]</scope>
</reference>